<proteinExistence type="inferred from homology"/>
<dbReference type="PANTHER" id="PTHR47990">
    <property type="entry name" value="2-OXOGLUTARATE (2OG) AND FE(II)-DEPENDENT OXYGENASE SUPERFAMILY PROTEIN-RELATED"/>
    <property type="match status" value="1"/>
</dbReference>
<gene>
    <name evidence="5" type="ORF">YM304_16450</name>
</gene>
<dbReference type="PRINTS" id="PR00682">
    <property type="entry name" value="IPNSYNTHASE"/>
</dbReference>
<dbReference type="EMBL" id="AP012057">
    <property type="protein sequence ID" value="BAN01959.1"/>
    <property type="molecule type" value="Genomic_DNA"/>
</dbReference>
<evidence type="ECO:0000313" key="5">
    <source>
        <dbReference type="EMBL" id="BAN01959.1"/>
    </source>
</evidence>
<dbReference type="RefSeq" id="WP_015441206.1">
    <property type="nucleotide sequence ID" value="NC_020520.1"/>
</dbReference>
<accession>A0A6C7E9R3</accession>
<dbReference type="Pfam" id="PF14226">
    <property type="entry name" value="DIOX_N"/>
    <property type="match status" value="1"/>
</dbReference>
<dbReference type="Proteomes" id="UP000011863">
    <property type="component" value="Chromosome"/>
</dbReference>
<dbReference type="InterPro" id="IPR044861">
    <property type="entry name" value="IPNS-like_FE2OG_OXY"/>
</dbReference>
<dbReference type="KEGG" id="aym:YM304_16450"/>
<sequence length="317" mass="34620">MSVPLIDLRRPIGEVGTAVDTACREVGFFSVVGHGVPEELIAEAHRLALAFFDLPLVDRAEAEPDDVSYPYGYRPFSAEALNRSIGGVAPADLKETMNIGPVHAPPRPLADMTDPDERAVYAPNLWPSALLAFRPAIEAYYDAMSSLSSRLMSVFAVALDLDPGWFDPFVDRHGSALRLAHYPALAEPAPPGSFRAGAHTDYGTLTILRLDDEPGLQVESPTGEWVDVDAPDGALVINLGDLMQRWTNDRWRSTMHRVVVPPDGGARRRLTMPFFHNANWDARVECIVEPGGRALHDPVLAGAHLLAKFRSTVTESP</sequence>
<dbReference type="GO" id="GO:0016491">
    <property type="term" value="F:oxidoreductase activity"/>
    <property type="evidence" value="ECO:0007669"/>
    <property type="project" value="UniProtKB-KW"/>
</dbReference>
<dbReference type="AlphaFoldDB" id="A0A6C7E9R3"/>
<organism evidence="5 6">
    <name type="scientific">Ilumatobacter coccineus (strain NBRC 103263 / KCTC 29153 / YM16-304)</name>
    <dbReference type="NCBI Taxonomy" id="1313172"/>
    <lineage>
        <taxon>Bacteria</taxon>
        <taxon>Bacillati</taxon>
        <taxon>Actinomycetota</taxon>
        <taxon>Acidimicrobiia</taxon>
        <taxon>Acidimicrobiales</taxon>
        <taxon>Ilumatobacteraceae</taxon>
        <taxon>Ilumatobacter</taxon>
    </lineage>
</organism>
<dbReference type="Gene3D" id="2.60.120.330">
    <property type="entry name" value="B-lactam Antibiotic, Isopenicillin N Synthase, Chain"/>
    <property type="match status" value="1"/>
</dbReference>
<comment type="pathway">
    <text evidence="1">Antibiotic biosynthesis.</text>
</comment>
<dbReference type="GO" id="GO:0017000">
    <property type="term" value="P:antibiotic biosynthetic process"/>
    <property type="evidence" value="ECO:0007669"/>
    <property type="project" value="UniProtKB-KW"/>
</dbReference>
<keyword evidence="3" id="KW-0408">Iron</keyword>
<reference evidence="5 6" key="1">
    <citation type="journal article" date="2013" name="Int. J. Syst. Evol. Microbiol.">
        <title>Ilumatobacter nonamiense sp. nov. and Ilumatobacter coccineum sp. nov., isolated from seashore sand.</title>
        <authorList>
            <person name="Matsumoto A."/>
            <person name="Kasai H."/>
            <person name="Matsuo Y."/>
            <person name="Shizuri Y."/>
            <person name="Ichikawa N."/>
            <person name="Fujita N."/>
            <person name="Omura S."/>
            <person name="Takahashi Y."/>
        </authorList>
    </citation>
    <scope>NUCLEOTIDE SEQUENCE [LARGE SCALE GENOMIC DNA]</scope>
    <source>
        <strain evidence="6">NBRC 103263 / KCTC 29153 / YM16-304</strain>
    </source>
</reference>
<dbReference type="InterPro" id="IPR026992">
    <property type="entry name" value="DIOX_N"/>
</dbReference>
<evidence type="ECO:0000259" key="4">
    <source>
        <dbReference type="PROSITE" id="PS51471"/>
    </source>
</evidence>
<evidence type="ECO:0000313" key="6">
    <source>
        <dbReference type="Proteomes" id="UP000011863"/>
    </source>
</evidence>
<evidence type="ECO:0000256" key="2">
    <source>
        <dbReference type="ARBA" id="ARBA00023194"/>
    </source>
</evidence>
<name>A0A6C7E9R3_ILUCY</name>
<dbReference type="OrthoDB" id="21825at2"/>
<dbReference type="PROSITE" id="PS51471">
    <property type="entry name" value="FE2OG_OXY"/>
    <property type="match status" value="1"/>
</dbReference>
<keyword evidence="3" id="KW-0479">Metal-binding</keyword>
<dbReference type="SUPFAM" id="SSF51197">
    <property type="entry name" value="Clavaminate synthase-like"/>
    <property type="match status" value="1"/>
</dbReference>
<evidence type="ECO:0000256" key="3">
    <source>
        <dbReference type="RuleBase" id="RU003682"/>
    </source>
</evidence>
<dbReference type="InterPro" id="IPR050231">
    <property type="entry name" value="Iron_ascorbate_oxido_reductase"/>
</dbReference>
<comment type="similarity">
    <text evidence="3">Belongs to the iron/ascorbate-dependent oxidoreductase family.</text>
</comment>
<evidence type="ECO:0000256" key="1">
    <source>
        <dbReference type="ARBA" id="ARBA00004792"/>
    </source>
</evidence>
<dbReference type="InterPro" id="IPR005123">
    <property type="entry name" value="Oxoglu/Fe-dep_dioxygenase_dom"/>
</dbReference>
<keyword evidence="3" id="KW-0560">Oxidoreductase</keyword>
<keyword evidence="2" id="KW-0045">Antibiotic biosynthesis</keyword>
<keyword evidence="6" id="KW-1185">Reference proteome</keyword>
<dbReference type="GO" id="GO:0046872">
    <property type="term" value="F:metal ion binding"/>
    <property type="evidence" value="ECO:0007669"/>
    <property type="project" value="UniProtKB-KW"/>
</dbReference>
<dbReference type="InterPro" id="IPR027443">
    <property type="entry name" value="IPNS-like_sf"/>
</dbReference>
<dbReference type="Pfam" id="PF03171">
    <property type="entry name" value="2OG-FeII_Oxy"/>
    <property type="match status" value="1"/>
</dbReference>
<feature type="domain" description="Fe2OG dioxygenase" evidence="4">
    <location>
        <begin position="172"/>
        <end position="278"/>
    </location>
</feature>
<protein>
    <submittedName>
        <fullName evidence="5">Putative oxidoreductase</fullName>
    </submittedName>
</protein>